<dbReference type="InterPro" id="IPR007325">
    <property type="entry name" value="KFase/CYL"/>
</dbReference>
<dbReference type="AlphaFoldDB" id="L1L0E0"/>
<dbReference type="EMBL" id="AEJC01000249">
    <property type="protein sequence ID" value="EKX66083.1"/>
    <property type="molecule type" value="Genomic_DNA"/>
</dbReference>
<dbReference type="SUPFAM" id="SSF102198">
    <property type="entry name" value="Putative cyclase"/>
    <property type="match status" value="1"/>
</dbReference>
<organism evidence="2 3">
    <name type="scientific">Streptomyces ipomoeae 91-03</name>
    <dbReference type="NCBI Taxonomy" id="698759"/>
    <lineage>
        <taxon>Bacteria</taxon>
        <taxon>Bacillati</taxon>
        <taxon>Actinomycetota</taxon>
        <taxon>Actinomycetes</taxon>
        <taxon>Kitasatosporales</taxon>
        <taxon>Streptomycetaceae</taxon>
        <taxon>Streptomyces</taxon>
    </lineage>
</organism>
<evidence type="ECO:0000256" key="1">
    <source>
        <dbReference type="SAM" id="MobiDB-lite"/>
    </source>
</evidence>
<proteinExistence type="predicted"/>
<dbReference type="PATRIC" id="fig|698759.3.peg.3308"/>
<accession>L1L0E0</accession>
<dbReference type="PANTHER" id="PTHR31118:SF12">
    <property type="entry name" value="CYCLASE-LIKE PROTEIN 2"/>
    <property type="match status" value="1"/>
</dbReference>
<dbReference type="RefSeq" id="WP_009312903.1">
    <property type="nucleotide sequence ID" value="NZ_AEJC01000249.1"/>
</dbReference>
<dbReference type="GO" id="GO:0019441">
    <property type="term" value="P:L-tryptophan catabolic process to kynurenine"/>
    <property type="evidence" value="ECO:0007669"/>
    <property type="project" value="InterPro"/>
</dbReference>
<dbReference type="GO" id="GO:0004061">
    <property type="term" value="F:arylformamidase activity"/>
    <property type="evidence" value="ECO:0007669"/>
    <property type="project" value="InterPro"/>
</dbReference>
<comment type="caution">
    <text evidence="2">The sequence shown here is derived from an EMBL/GenBank/DDBJ whole genome shotgun (WGS) entry which is preliminary data.</text>
</comment>
<dbReference type="Proteomes" id="UP000010411">
    <property type="component" value="Unassembled WGS sequence"/>
</dbReference>
<evidence type="ECO:0000313" key="3">
    <source>
        <dbReference type="Proteomes" id="UP000010411"/>
    </source>
</evidence>
<protein>
    <recommendedName>
        <fullName evidence="4">Cyclase</fullName>
    </recommendedName>
</protein>
<sequence>MGGETMNDEVGAIMNSEAGGMRDNGAVRNGGSGVAGVDSPGDGQWRVRFDAEVTFANGGGLQTQGFRLDVADPEIGDGELAELFVRHLGLLMVEEVRISGREAVREPHKGSRHTMGTGTADSGAAGYGAVGSRGDSPTGVRDAAPGSVGTARRIIDLSHPIHHGMITYPGLPGPEIGDHLTRTASRDIYAPGTEFAIGRIAMVSNTGTYVDSPFHRYGDGPDLAGLPLTRLTDLDGIVVRVLDGGDGGDGGNGDVGDGADANRGARRAVNRELLLPHDVTGKAVLIHTGWSRHFGTEQYGHGHPYLTADATAWLVEQGAALVGIDSLNIDDTDDGTRPAHTGLLAAGIPVVEHLRGLEALPPQGFRFHAAPPAVAGMGTFPVRAYALLDHAR</sequence>
<reference evidence="2 3" key="1">
    <citation type="submission" date="2012-11" db="EMBL/GenBank/DDBJ databases">
        <authorList>
            <person name="Huguet-Tapia J.C."/>
            <person name="Durkin A.S."/>
            <person name="Pettis G.S."/>
            <person name="Badger J.H."/>
        </authorList>
    </citation>
    <scope>NUCLEOTIDE SEQUENCE [LARGE SCALE GENOMIC DNA]</scope>
    <source>
        <strain evidence="2 3">91-03</strain>
    </source>
</reference>
<dbReference type="Pfam" id="PF04199">
    <property type="entry name" value="Cyclase"/>
    <property type="match status" value="1"/>
</dbReference>
<evidence type="ECO:0000313" key="2">
    <source>
        <dbReference type="EMBL" id="EKX66083.1"/>
    </source>
</evidence>
<feature type="region of interest" description="Disordered" evidence="1">
    <location>
        <begin position="104"/>
        <end position="147"/>
    </location>
</feature>
<dbReference type="PANTHER" id="PTHR31118">
    <property type="entry name" value="CYCLASE-LIKE PROTEIN 2"/>
    <property type="match status" value="1"/>
</dbReference>
<dbReference type="Gene3D" id="3.50.30.50">
    <property type="entry name" value="Putative cyclase"/>
    <property type="match status" value="1"/>
</dbReference>
<gene>
    <name evidence="2" type="ORF">STRIP9103_04459</name>
</gene>
<keyword evidence="3" id="KW-1185">Reference proteome</keyword>
<name>L1L0E0_9ACTN</name>
<dbReference type="InterPro" id="IPR037175">
    <property type="entry name" value="KFase_sf"/>
</dbReference>
<evidence type="ECO:0008006" key="4">
    <source>
        <dbReference type="Google" id="ProtNLM"/>
    </source>
</evidence>